<accession>A0A316V0A8</accession>
<keyword evidence="3" id="KW-1185">Reference proteome</keyword>
<feature type="compositionally biased region" description="Basic and acidic residues" evidence="1">
    <location>
        <begin position="81"/>
        <end position="103"/>
    </location>
</feature>
<protein>
    <submittedName>
        <fullName evidence="2">Uncharacterized protein</fullName>
    </submittedName>
</protein>
<dbReference type="Proteomes" id="UP000245884">
    <property type="component" value="Unassembled WGS sequence"/>
</dbReference>
<dbReference type="EMBL" id="KZ819662">
    <property type="protein sequence ID" value="PWN30987.1"/>
    <property type="molecule type" value="Genomic_DNA"/>
</dbReference>
<feature type="compositionally biased region" description="Polar residues" evidence="1">
    <location>
        <begin position="293"/>
        <end position="303"/>
    </location>
</feature>
<proteinExistence type="predicted"/>
<dbReference type="RefSeq" id="XP_025365599.1">
    <property type="nucleotide sequence ID" value="XM_025508024.1"/>
</dbReference>
<feature type="region of interest" description="Disordered" evidence="1">
    <location>
        <begin position="291"/>
        <end position="322"/>
    </location>
</feature>
<dbReference type="GeneID" id="37029847"/>
<dbReference type="OrthoDB" id="3366783at2759"/>
<reference evidence="2 3" key="1">
    <citation type="journal article" date="2018" name="Mol. Biol. Evol.">
        <title>Broad Genomic Sampling Reveals a Smut Pathogenic Ancestry of the Fungal Clade Ustilaginomycotina.</title>
        <authorList>
            <person name="Kijpornyongpan T."/>
            <person name="Mondo S.J."/>
            <person name="Barry K."/>
            <person name="Sandor L."/>
            <person name="Lee J."/>
            <person name="Lipzen A."/>
            <person name="Pangilinan J."/>
            <person name="LaButti K."/>
            <person name="Hainaut M."/>
            <person name="Henrissat B."/>
            <person name="Grigoriev I.V."/>
            <person name="Spatafora J.W."/>
            <person name="Aime M.C."/>
        </authorList>
    </citation>
    <scope>NUCLEOTIDE SEQUENCE [LARGE SCALE GENOMIC DNA]</scope>
    <source>
        <strain evidence="2 3">MCA 5214</strain>
    </source>
</reference>
<evidence type="ECO:0000313" key="3">
    <source>
        <dbReference type="Proteomes" id="UP000245884"/>
    </source>
</evidence>
<feature type="compositionally biased region" description="Low complexity" evidence="1">
    <location>
        <begin position="105"/>
        <end position="115"/>
    </location>
</feature>
<dbReference type="AlphaFoldDB" id="A0A316V0A8"/>
<sequence>MTTIAPMSTRQTAKQPTRPRLQSRAISEMGPLYNPPSDEGSRDLGQGTRPRKATSRLPPRGGLAPLSPFLPLPPAPTSEELSARNAREKEDGLRTPRPDDHQRPTTSSTVKATKSAKMRTLQASGMMRSYSTPVATQKEYDEQCRAFDARIEAEGSDGLLFSSGWPATTSSFAAHREQRRQAEATAAMVAQGGAAMAASPSQASHASKHGKARRSGMSPLAFNMTALNAGGSQEDMEVLQNDSADDDSYFGLRRFDHGESPSPACSEGPATPKAITPTHLMAFSPISADKAHGSSTSYDFNMQSDDDSNFLIHPDHLAPPAL</sequence>
<name>A0A316V0A8_9BASI</name>
<organism evidence="2 3">
    <name type="scientific">Jaminaea rosea</name>
    <dbReference type="NCBI Taxonomy" id="1569628"/>
    <lineage>
        <taxon>Eukaryota</taxon>
        <taxon>Fungi</taxon>
        <taxon>Dikarya</taxon>
        <taxon>Basidiomycota</taxon>
        <taxon>Ustilaginomycotina</taxon>
        <taxon>Exobasidiomycetes</taxon>
        <taxon>Microstromatales</taxon>
        <taxon>Microstromatales incertae sedis</taxon>
        <taxon>Jaminaea</taxon>
    </lineage>
</organism>
<evidence type="ECO:0000256" key="1">
    <source>
        <dbReference type="SAM" id="MobiDB-lite"/>
    </source>
</evidence>
<evidence type="ECO:0000313" key="2">
    <source>
        <dbReference type="EMBL" id="PWN30987.1"/>
    </source>
</evidence>
<gene>
    <name evidence="2" type="ORF">BDZ90DRAFT_258033</name>
</gene>
<feature type="compositionally biased region" description="Polar residues" evidence="1">
    <location>
        <begin position="1"/>
        <end position="15"/>
    </location>
</feature>
<feature type="region of interest" description="Disordered" evidence="1">
    <location>
        <begin position="1"/>
        <end position="134"/>
    </location>
</feature>